<dbReference type="GO" id="GO:0008410">
    <property type="term" value="F:CoA-transferase activity"/>
    <property type="evidence" value="ECO:0007669"/>
    <property type="project" value="TreeGrafter"/>
</dbReference>
<gene>
    <name evidence="3" type="ORF">HYY20_03750</name>
</gene>
<dbReference type="AlphaFoldDB" id="A0A932CMR9"/>
<dbReference type="PANTHER" id="PTHR48207">
    <property type="entry name" value="SUCCINATE--HYDROXYMETHYLGLUTARATE COA-TRANSFERASE"/>
    <property type="match status" value="1"/>
</dbReference>
<organism evidence="3 4">
    <name type="scientific">Tectimicrobiota bacterium</name>
    <dbReference type="NCBI Taxonomy" id="2528274"/>
    <lineage>
        <taxon>Bacteria</taxon>
        <taxon>Pseudomonadati</taxon>
        <taxon>Nitrospinota/Tectimicrobiota group</taxon>
        <taxon>Candidatus Tectimicrobiota</taxon>
    </lineage>
</organism>
<sequence>MAEANEAIEREGAQRPQGTEVKGPLKGLRVLDLGLAGAGPIGPTLLAEWGAEVVKVEIPEGGSMFRRMPPLHNGQSFWLPIEGRHKKSLVLDLHTEAGQRAIKEMVKEFDVVLENYRPGT</sequence>
<dbReference type="PANTHER" id="PTHR48207:SF3">
    <property type="entry name" value="SUCCINATE--HYDROXYMETHYLGLUTARATE COA-TRANSFERASE"/>
    <property type="match status" value="1"/>
</dbReference>
<name>A0A932CMR9_UNCTE</name>
<dbReference type="SUPFAM" id="SSF89796">
    <property type="entry name" value="CoA-transferase family III (CaiB/BaiF)"/>
    <property type="match status" value="1"/>
</dbReference>
<feature type="region of interest" description="Disordered" evidence="2">
    <location>
        <begin position="1"/>
        <end position="21"/>
    </location>
</feature>
<evidence type="ECO:0000256" key="1">
    <source>
        <dbReference type="ARBA" id="ARBA00022679"/>
    </source>
</evidence>
<dbReference type="InterPro" id="IPR050483">
    <property type="entry name" value="CoA-transferase_III_domain"/>
</dbReference>
<reference evidence="3" key="1">
    <citation type="submission" date="2020-07" db="EMBL/GenBank/DDBJ databases">
        <title>Huge and variable diversity of episymbiotic CPR bacteria and DPANN archaea in groundwater ecosystems.</title>
        <authorList>
            <person name="He C.Y."/>
            <person name="Keren R."/>
            <person name="Whittaker M."/>
            <person name="Farag I.F."/>
            <person name="Doudna J."/>
            <person name="Cate J.H.D."/>
            <person name="Banfield J.F."/>
        </authorList>
    </citation>
    <scope>NUCLEOTIDE SEQUENCE</scope>
    <source>
        <strain evidence="3">NC_groundwater_672_Ag_B-0.1um_62_36</strain>
    </source>
</reference>
<dbReference type="InterPro" id="IPR023606">
    <property type="entry name" value="CoA-Trfase_III_dom_1_sf"/>
</dbReference>
<evidence type="ECO:0000313" key="3">
    <source>
        <dbReference type="EMBL" id="MBI2875972.1"/>
    </source>
</evidence>
<dbReference type="Proteomes" id="UP000769766">
    <property type="component" value="Unassembled WGS sequence"/>
</dbReference>
<feature type="non-terminal residue" evidence="3">
    <location>
        <position position="120"/>
    </location>
</feature>
<dbReference type="EMBL" id="JACPRF010000116">
    <property type="protein sequence ID" value="MBI2875972.1"/>
    <property type="molecule type" value="Genomic_DNA"/>
</dbReference>
<proteinExistence type="predicted"/>
<comment type="caution">
    <text evidence="3">The sequence shown here is derived from an EMBL/GenBank/DDBJ whole genome shotgun (WGS) entry which is preliminary data.</text>
</comment>
<evidence type="ECO:0000313" key="4">
    <source>
        <dbReference type="Proteomes" id="UP000769766"/>
    </source>
</evidence>
<dbReference type="Gene3D" id="3.40.50.10540">
    <property type="entry name" value="Crotonobetainyl-coa:carnitine coa-transferase, domain 1"/>
    <property type="match status" value="1"/>
</dbReference>
<dbReference type="Pfam" id="PF02515">
    <property type="entry name" value="CoA_transf_3"/>
    <property type="match status" value="1"/>
</dbReference>
<accession>A0A932CMR9</accession>
<dbReference type="InterPro" id="IPR003673">
    <property type="entry name" value="CoA-Trfase_fam_III"/>
</dbReference>
<evidence type="ECO:0000256" key="2">
    <source>
        <dbReference type="SAM" id="MobiDB-lite"/>
    </source>
</evidence>
<protein>
    <submittedName>
        <fullName evidence="3">CoA transferase</fullName>
    </submittedName>
</protein>
<keyword evidence="1 3" id="KW-0808">Transferase</keyword>